<evidence type="ECO:0000313" key="3">
    <source>
        <dbReference type="Proteomes" id="UP000826656"/>
    </source>
</evidence>
<dbReference type="EMBL" id="JAIVGD010000011">
    <property type="protein sequence ID" value="KAH0769592.1"/>
    <property type="molecule type" value="Genomic_DNA"/>
</dbReference>
<feature type="domain" description="Reverse transcriptase zinc-binding" evidence="1">
    <location>
        <begin position="2"/>
        <end position="44"/>
    </location>
</feature>
<sequence>MKVDFANLIWNGVAQPKHRFIMWLATKDRLLTKERLTKLRIHVDDLEDMMQWTGIRLQHGSPKQVLLEIRRKHWKAIQKEIIAAVWGAMIYHTWRARNWKLFKGRTVHTNSVIKQIKEEIVPLRPETIMSLGCRGSP</sequence>
<proteinExistence type="predicted"/>
<accession>A0ABQ7VPW5</accession>
<protein>
    <recommendedName>
        <fullName evidence="1">Reverse transcriptase zinc-binding domain-containing protein</fullName>
    </recommendedName>
</protein>
<organism evidence="2 3">
    <name type="scientific">Solanum tuberosum</name>
    <name type="common">Potato</name>
    <dbReference type="NCBI Taxonomy" id="4113"/>
    <lineage>
        <taxon>Eukaryota</taxon>
        <taxon>Viridiplantae</taxon>
        <taxon>Streptophyta</taxon>
        <taxon>Embryophyta</taxon>
        <taxon>Tracheophyta</taxon>
        <taxon>Spermatophyta</taxon>
        <taxon>Magnoliopsida</taxon>
        <taxon>eudicotyledons</taxon>
        <taxon>Gunneridae</taxon>
        <taxon>Pentapetalae</taxon>
        <taxon>asterids</taxon>
        <taxon>lamiids</taxon>
        <taxon>Solanales</taxon>
        <taxon>Solanaceae</taxon>
        <taxon>Solanoideae</taxon>
        <taxon>Solaneae</taxon>
        <taxon>Solanum</taxon>
    </lineage>
</organism>
<dbReference type="Proteomes" id="UP000826656">
    <property type="component" value="Unassembled WGS sequence"/>
</dbReference>
<name>A0ABQ7VPW5_SOLTU</name>
<gene>
    <name evidence="2" type="ORF">KY290_013573</name>
</gene>
<keyword evidence="3" id="KW-1185">Reference proteome</keyword>
<dbReference type="Pfam" id="PF13966">
    <property type="entry name" value="zf-RVT"/>
    <property type="match status" value="1"/>
</dbReference>
<reference evidence="2 3" key="1">
    <citation type="journal article" date="2021" name="bioRxiv">
        <title>Chromosome-scale and haplotype-resolved genome assembly of a tetraploid potato cultivar.</title>
        <authorList>
            <person name="Sun H."/>
            <person name="Jiao W.-B."/>
            <person name="Krause K."/>
            <person name="Campoy J.A."/>
            <person name="Goel M."/>
            <person name="Folz-Donahue K."/>
            <person name="Kukat C."/>
            <person name="Huettel B."/>
            <person name="Schneeberger K."/>
        </authorList>
    </citation>
    <scope>NUCLEOTIDE SEQUENCE [LARGE SCALE GENOMIC DNA]</scope>
    <source>
        <strain evidence="2">SolTubOtavaFocal</strain>
        <tissue evidence="2">Leaves</tissue>
    </source>
</reference>
<evidence type="ECO:0000259" key="1">
    <source>
        <dbReference type="Pfam" id="PF13966"/>
    </source>
</evidence>
<dbReference type="InterPro" id="IPR026960">
    <property type="entry name" value="RVT-Znf"/>
</dbReference>
<comment type="caution">
    <text evidence="2">The sequence shown here is derived from an EMBL/GenBank/DDBJ whole genome shotgun (WGS) entry which is preliminary data.</text>
</comment>
<evidence type="ECO:0000313" key="2">
    <source>
        <dbReference type="EMBL" id="KAH0769592.1"/>
    </source>
</evidence>